<dbReference type="FunFam" id="3.90.226.10:FF:000071">
    <property type="entry name" value="Putative enoyl-CoA hydratase PaaB"/>
    <property type="match status" value="1"/>
</dbReference>
<gene>
    <name evidence="2" type="ORF">AAV32_10915</name>
</gene>
<dbReference type="Gene3D" id="3.90.226.10">
    <property type="entry name" value="2-enoyl-CoA Hydratase, Chain A, domain 1"/>
    <property type="match status" value="1"/>
</dbReference>
<reference evidence="2 3" key="1">
    <citation type="submission" date="2015-04" db="EMBL/GenBank/DDBJ databases">
        <title>Genome sequence of Kerstersia gyiorum CG1.</title>
        <authorList>
            <person name="Greninger A.L."/>
            <person name="Kozyreva V."/>
            <person name="Chaturvedi V."/>
        </authorList>
    </citation>
    <scope>NUCLEOTIDE SEQUENCE [LARGE SCALE GENOMIC DNA]</scope>
    <source>
        <strain evidence="2 3">CG1</strain>
    </source>
</reference>
<dbReference type="EMBL" id="LBNE01000007">
    <property type="protein sequence ID" value="KKO71376.1"/>
    <property type="molecule type" value="Genomic_DNA"/>
</dbReference>
<dbReference type="RefSeq" id="WP_068371690.1">
    <property type="nucleotide sequence ID" value="NZ_LBNE01000007.1"/>
</dbReference>
<comment type="similarity">
    <text evidence="1">Belongs to the enoyl-CoA hydratase/isomerase family.</text>
</comment>
<name>A0A171KR59_9BURK</name>
<dbReference type="GO" id="GO:0010124">
    <property type="term" value="P:phenylacetate catabolic process"/>
    <property type="evidence" value="ECO:0007669"/>
    <property type="project" value="InterPro"/>
</dbReference>
<dbReference type="CDD" id="cd06558">
    <property type="entry name" value="crotonase-like"/>
    <property type="match status" value="1"/>
</dbReference>
<organism evidence="2 3">
    <name type="scientific">Kerstersia gyiorum</name>
    <dbReference type="NCBI Taxonomy" id="206506"/>
    <lineage>
        <taxon>Bacteria</taxon>
        <taxon>Pseudomonadati</taxon>
        <taxon>Pseudomonadota</taxon>
        <taxon>Betaproteobacteria</taxon>
        <taxon>Burkholderiales</taxon>
        <taxon>Alcaligenaceae</taxon>
        <taxon>Kerstersia</taxon>
    </lineage>
</organism>
<dbReference type="AlphaFoldDB" id="A0A171KR59"/>
<dbReference type="GO" id="GO:0003824">
    <property type="term" value="F:catalytic activity"/>
    <property type="evidence" value="ECO:0007669"/>
    <property type="project" value="UniProtKB-ARBA"/>
</dbReference>
<dbReference type="InterPro" id="IPR001753">
    <property type="entry name" value="Enoyl-CoA_hydra/iso"/>
</dbReference>
<evidence type="ECO:0000313" key="3">
    <source>
        <dbReference type="Proteomes" id="UP000078084"/>
    </source>
</evidence>
<accession>A0A171KR59</accession>
<comment type="caution">
    <text evidence="2">The sequence shown here is derived from an EMBL/GenBank/DDBJ whole genome shotgun (WGS) entry which is preliminary data.</text>
</comment>
<dbReference type="NCBIfam" id="TIGR02280">
    <property type="entry name" value="PaaB1"/>
    <property type="match status" value="1"/>
</dbReference>
<dbReference type="InterPro" id="IPR011968">
    <property type="entry name" value="PaaB1"/>
</dbReference>
<dbReference type="Proteomes" id="UP000078084">
    <property type="component" value="Unassembled WGS sequence"/>
</dbReference>
<dbReference type="PANTHER" id="PTHR43459">
    <property type="entry name" value="ENOYL-COA HYDRATASE"/>
    <property type="match status" value="1"/>
</dbReference>
<dbReference type="PATRIC" id="fig|206506.3.peg.2329"/>
<keyword evidence="3" id="KW-1185">Reference proteome</keyword>
<dbReference type="SUPFAM" id="SSF52096">
    <property type="entry name" value="ClpP/crotonase"/>
    <property type="match status" value="1"/>
</dbReference>
<dbReference type="Gene3D" id="1.10.12.10">
    <property type="entry name" value="Lyase 2-enoyl-coa Hydratase, Chain A, domain 2"/>
    <property type="match status" value="1"/>
</dbReference>
<sequence length="267" mass="28547">MEQSSHDTVLVSLEQGVLRLTLNRPDKLNSFNEDMHLALRAGLDRAEQNSAVRAVLLTGAGRGFCAGQDLGDRDPRKSGGSAPDLGATIEKFYNPLVRQIRRLEKPVICAVNGVAAGAGANLALVCDIVLAARSARFIQAFSKIGLVPDSGGTWSLPRLLGEARAKALTLTAAPLNAETAADWGLIWRAVDDEALQDEALKLAQQLAQGPTRGLGLTKLAIQAAATNSLDQQLELERDWQREAGRSQDYAEGVAAFLDKRPAVFKGN</sequence>
<dbReference type="PANTHER" id="PTHR43459:SF1">
    <property type="entry name" value="EG:BACN32G11.4 PROTEIN"/>
    <property type="match status" value="1"/>
</dbReference>
<proteinExistence type="inferred from homology"/>
<protein>
    <submittedName>
        <fullName evidence="2">Enoyl-CoA hydratase</fullName>
    </submittedName>
</protein>
<evidence type="ECO:0000256" key="1">
    <source>
        <dbReference type="ARBA" id="ARBA00005254"/>
    </source>
</evidence>
<dbReference type="InterPro" id="IPR029045">
    <property type="entry name" value="ClpP/crotonase-like_dom_sf"/>
</dbReference>
<evidence type="ECO:0000313" key="2">
    <source>
        <dbReference type="EMBL" id="KKO71376.1"/>
    </source>
</evidence>
<dbReference type="InterPro" id="IPR014748">
    <property type="entry name" value="Enoyl-CoA_hydra_C"/>
</dbReference>
<dbReference type="Pfam" id="PF00378">
    <property type="entry name" value="ECH_1"/>
    <property type="match status" value="1"/>
</dbReference>
<dbReference type="STRING" id="206506.AAV32_10915"/>